<proteinExistence type="predicted"/>
<evidence type="ECO:0000313" key="1">
    <source>
        <dbReference type="EMBL" id="RRD70569.1"/>
    </source>
</evidence>
<dbReference type="AlphaFoldDB" id="A0A3P1YHU5"/>
<dbReference type="InterPro" id="IPR036170">
    <property type="entry name" value="YezG-like_sf"/>
</dbReference>
<dbReference type="RefSeq" id="WP_124790873.1">
    <property type="nucleotide sequence ID" value="NZ_RQYN01000073.1"/>
</dbReference>
<evidence type="ECO:0000313" key="2">
    <source>
        <dbReference type="Proteomes" id="UP000279860"/>
    </source>
</evidence>
<gene>
    <name evidence="1" type="ORF">EII41_12605</name>
</gene>
<reference evidence="1 2" key="1">
    <citation type="submission" date="2018-11" db="EMBL/GenBank/DDBJ databases">
        <title>Genomes From Bacteria Associated with the Canine Oral Cavity: a Test Case for Automated Genome-Based Taxonomic Assignment.</title>
        <authorList>
            <person name="Coil D.A."/>
            <person name="Jospin G."/>
            <person name="Darling A.E."/>
            <person name="Wallis C."/>
            <person name="Davis I.J."/>
            <person name="Harris S."/>
            <person name="Eisen J.A."/>
            <person name="Holcombe L.J."/>
            <person name="O'Flynn C."/>
        </authorList>
    </citation>
    <scope>NUCLEOTIDE SEQUENCE [LARGE SCALE GENOMIC DNA]</scope>
    <source>
        <strain evidence="1 2">OH1426_COT-023</strain>
    </source>
</reference>
<organism evidence="1 2">
    <name type="scientific">Tannerella forsythia</name>
    <name type="common">Bacteroides forsythus</name>
    <dbReference type="NCBI Taxonomy" id="28112"/>
    <lineage>
        <taxon>Bacteria</taxon>
        <taxon>Pseudomonadati</taxon>
        <taxon>Bacteroidota</taxon>
        <taxon>Bacteroidia</taxon>
        <taxon>Bacteroidales</taxon>
        <taxon>Tannerellaceae</taxon>
        <taxon>Tannerella</taxon>
    </lineage>
</organism>
<dbReference type="SUPFAM" id="SSF160424">
    <property type="entry name" value="BH3703-like"/>
    <property type="match status" value="1"/>
</dbReference>
<protein>
    <recommendedName>
        <fullName evidence="3">DUF600 family protein</fullName>
    </recommendedName>
</protein>
<name>A0A3P1YHU5_TANFO</name>
<dbReference type="EMBL" id="RQYN01000073">
    <property type="protein sequence ID" value="RRD70569.1"/>
    <property type="molecule type" value="Genomic_DNA"/>
</dbReference>
<sequence length="128" mass="14959">MERLFCLFSNIIEAIMSTVSEIYNRIGQRIIDSIRSEWITAALQVEYVGSVKAFLEYKTDNGEVKNTILQDSFKNMRDIKELNAIMTAENNKNKWNKAVFTVNPEGKFDLQFIWDQELQDEIEKLAKE</sequence>
<dbReference type="Gene3D" id="3.30.500.20">
    <property type="entry name" value="BH3703-like domains"/>
    <property type="match status" value="1"/>
</dbReference>
<evidence type="ECO:0008006" key="3">
    <source>
        <dbReference type="Google" id="ProtNLM"/>
    </source>
</evidence>
<dbReference type="Proteomes" id="UP000279860">
    <property type="component" value="Unassembled WGS sequence"/>
</dbReference>
<accession>A0A3P1YHU5</accession>
<comment type="caution">
    <text evidence="1">The sequence shown here is derived from an EMBL/GenBank/DDBJ whole genome shotgun (WGS) entry which is preliminary data.</text>
</comment>